<name>A0ABS7TIS8_9BACT</name>
<protein>
    <submittedName>
        <fullName evidence="1">SIR2 family protein</fullName>
    </submittedName>
</protein>
<keyword evidence="2" id="KW-1185">Reference proteome</keyword>
<dbReference type="RefSeq" id="WP_224189870.1">
    <property type="nucleotide sequence ID" value="NZ_JAIRAU010000001.1"/>
</dbReference>
<dbReference type="Proteomes" id="UP001139031">
    <property type="component" value="Unassembled WGS sequence"/>
</dbReference>
<gene>
    <name evidence="1" type="ORF">K7C98_02520</name>
</gene>
<dbReference type="InterPro" id="IPR029035">
    <property type="entry name" value="DHS-like_NAD/FAD-binding_dom"/>
</dbReference>
<evidence type="ECO:0000313" key="1">
    <source>
        <dbReference type="EMBL" id="MBZ5708115.1"/>
    </source>
</evidence>
<dbReference type="EMBL" id="JAIRAU010000001">
    <property type="protein sequence ID" value="MBZ5708115.1"/>
    <property type="molecule type" value="Genomic_DNA"/>
</dbReference>
<accession>A0ABS7TIS8</accession>
<dbReference type="SUPFAM" id="SSF52467">
    <property type="entry name" value="DHS-like NAD/FAD-binding domain"/>
    <property type="match status" value="1"/>
</dbReference>
<organism evidence="1 2">
    <name type="scientific">Nannocystis pusilla</name>
    <dbReference type="NCBI Taxonomy" id="889268"/>
    <lineage>
        <taxon>Bacteria</taxon>
        <taxon>Pseudomonadati</taxon>
        <taxon>Myxococcota</taxon>
        <taxon>Polyangia</taxon>
        <taxon>Nannocystales</taxon>
        <taxon>Nannocystaceae</taxon>
        <taxon>Nannocystis</taxon>
    </lineage>
</organism>
<sequence length="787" mass="86352">MSPEASLPEPAPELVKSLKSRDVVGIVGSGLSCAAGLPGWIELIRAICDEAWDTHPNERKDIAWAWQICEGQPLQAANLLKQDVLAGEFAGAVARQLFQRRRFEVLPELLARAAEERTDARPWRVTEGPSAVEPWPTASHRMFMQLGLRAVVTTNYDNLLEAAAGDVKVYSWSSSDVADLLAARKPLVLKIHGDLDHPNDIIAARADYVGEFRQSATRRAVASLLQSNRLLWIGYGHNDPDLDLVLDDMRELGIRGGYAIVAELTPPLRRRLKDVAVSVAELPRHADVPRFLQRLALAAERPVAFTVQYSAPANERTARRRGVELDDLLDSYGVKVNVWGARVHARELQLEAPAPDFRGLRSLLQAGDRGLFGKLAELGVEACDAVAIVAPPPPVMSMPPAARPVPPGPAAPTGPVATAPELTAPAAIYVPSGSPAVALAGMLARLFTRDELAAWLRGFAAQCHHDEDFLGELAVACSRVAERLARHDLVTPRLLQSLRDARPDRGHELDALARHILAAPAAPQGAESYSLFCRLLDRDGAWNALTRACDGKDGPLLFLLHGTPSQHIALFMDRAHRFLDDEASDGVRREHQVCEVMFERDHVRLQTAEEWEETFRRAMGFAKGRPLAEYLQRALAQHAVMFLVRGKNTAPLVGLTPGERDALVEFLRDRLTAVLATLRAPHRAVRVLLAVEHPLLDTGADELFNAVDEALRAVAGGERKVLELHFPTASEVRESLEKFLSDRGQALTPALRARCDAVYARHQALGDAKNYRDLADDLYRELSPSLA</sequence>
<reference evidence="1" key="1">
    <citation type="submission" date="2021-08" db="EMBL/GenBank/DDBJ databases">
        <authorList>
            <person name="Stevens D.C."/>
        </authorList>
    </citation>
    <scope>NUCLEOTIDE SEQUENCE</scope>
    <source>
        <strain evidence="1">DSM 53165</strain>
    </source>
</reference>
<evidence type="ECO:0000313" key="2">
    <source>
        <dbReference type="Proteomes" id="UP001139031"/>
    </source>
</evidence>
<comment type="caution">
    <text evidence="1">The sequence shown here is derived from an EMBL/GenBank/DDBJ whole genome shotgun (WGS) entry which is preliminary data.</text>
</comment>
<dbReference type="Gene3D" id="3.40.50.1220">
    <property type="entry name" value="TPP-binding domain"/>
    <property type="match status" value="1"/>
</dbReference>
<proteinExistence type="predicted"/>
<dbReference type="Pfam" id="PF13289">
    <property type="entry name" value="SIR2_2"/>
    <property type="match status" value="1"/>
</dbReference>